<name>A0AA36H752_CYLNA</name>
<protein>
    <submittedName>
        <fullName evidence="1">Uncharacterized protein</fullName>
    </submittedName>
</protein>
<evidence type="ECO:0000313" key="2">
    <source>
        <dbReference type="Proteomes" id="UP001176961"/>
    </source>
</evidence>
<reference evidence="1" key="1">
    <citation type="submission" date="2023-07" db="EMBL/GenBank/DDBJ databases">
        <authorList>
            <consortium name="CYATHOMIX"/>
        </authorList>
    </citation>
    <scope>NUCLEOTIDE SEQUENCE</scope>
    <source>
        <strain evidence="1">N/A</strain>
    </source>
</reference>
<feature type="non-terminal residue" evidence="1">
    <location>
        <position position="85"/>
    </location>
</feature>
<gene>
    <name evidence="1" type="ORF">CYNAS_LOCUS16872</name>
</gene>
<accession>A0AA36H752</accession>
<sequence>MVSYGFLLSRIWQFMCGSIAHEFSKPFLSKDKSLLRQEEKNSSENAYKQDKTELSYEGMLANVRELLMNSDISSNSQLIHSKKNH</sequence>
<comment type="caution">
    <text evidence="1">The sequence shown here is derived from an EMBL/GenBank/DDBJ whole genome shotgun (WGS) entry which is preliminary data.</text>
</comment>
<keyword evidence="2" id="KW-1185">Reference proteome</keyword>
<organism evidence="1 2">
    <name type="scientific">Cylicocyclus nassatus</name>
    <name type="common">Nematode worm</name>
    <dbReference type="NCBI Taxonomy" id="53992"/>
    <lineage>
        <taxon>Eukaryota</taxon>
        <taxon>Metazoa</taxon>
        <taxon>Ecdysozoa</taxon>
        <taxon>Nematoda</taxon>
        <taxon>Chromadorea</taxon>
        <taxon>Rhabditida</taxon>
        <taxon>Rhabditina</taxon>
        <taxon>Rhabditomorpha</taxon>
        <taxon>Strongyloidea</taxon>
        <taxon>Strongylidae</taxon>
        <taxon>Cylicocyclus</taxon>
    </lineage>
</organism>
<dbReference type="EMBL" id="CATQJL010000316">
    <property type="protein sequence ID" value="CAJ0604889.1"/>
    <property type="molecule type" value="Genomic_DNA"/>
</dbReference>
<dbReference type="AlphaFoldDB" id="A0AA36H752"/>
<proteinExistence type="predicted"/>
<evidence type="ECO:0000313" key="1">
    <source>
        <dbReference type="EMBL" id="CAJ0604889.1"/>
    </source>
</evidence>
<dbReference type="Proteomes" id="UP001176961">
    <property type="component" value="Unassembled WGS sequence"/>
</dbReference>